<keyword evidence="3" id="KW-0413">Isomerase</keyword>
<sequence>MLDKETGNAKARIFLGIEKVFHSIKSFYGPSPSFSPSSSYADHQTYTIVSSLSLPDPYENIGLDFIKSLTSKVYNKYLDGTTTALFFLYYFLKEGLAVVDEGTSCYKLTLSLREAEKIFLRNLLKYTLPVKDVSKIKGLILSAISNNRISDHICSALFYAGIEGLIWLSESEESEIMVYPGLKIEIGAASLYRGTQTEKFTRIRKPKIFVTDKRITTVLQFLPLLKQISERDEHLVIFCYDIDKDALATLTINCLEGLLRVTVIKLIDNPDLDEFLFEDIAISTGTSIYSQGFSPSSVSIHYSSLGNCEYIEISSEEIVIIDGHHLPEVLELKIRQLEQSEDIANTKSLNKKRKTRLQGLIAIIPIKKEERKAYTLALRTLYSSLRHGYIPGGGAGLFYAALDIQEDLAITREEKAALQIIKTACQAPISQLAYNLGLEGTMVTDKLRNIATPSLGLNIVSRQIEDLIASHILDPLEKMQDIFSFSLDTAIQILSSNVVIYKENKIEDEFQGS</sequence>
<dbReference type="Pfam" id="PF00118">
    <property type="entry name" value="Cpn60_TCP1"/>
    <property type="match status" value="1"/>
</dbReference>
<dbReference type="SUPFAM" id="SSF52029">
    <property type="entry name" value="GroEL apical domain-like"/>
    <property type="match status" value="1"/>
</dbReference>
<organism evidence="6 7">
    <name type="scientific">Chlamydia ibidis 10-1398/6</name>
    <dbReference type="NCBI Taxonomy" id="1046581"/>
    <lineage>
        <taxon>Bacteria</taxon>
        <taxon>Pseudomonadati</taxon>
        <taxon>Chlamydiota</taxon>
        <taxon>Chlamydiia</taxon>
        <taxon>Chlamydiales</taxon>
        <taxon>Chlamydiaceae</taxon>
        <taxon>Chlamydia/Chlamydophila group</taxon>
        <taxon>Chlamydia</taxon>
    </lineage>
</organism>
<dbReference type="InterPro" id="IPR001844">
    <property type="entry name" value="Cpn60/GroEL"/>
</dbReference>
<comment type="subunit">
    <text evidence="5">Forms a cylinder of 14 subunits composed of two heptameric rings stacked back-to-back. Interacts with the co-chaperonin GroES.</text>
</comment>
<gene>
    <name evidence="6" type="ORF">H359_0964</name>
</gene>
<keyword evidence="7" id="KW-1185">Reference proteome</keyword>
<dbReference type="Gene3D" id="3.30.260.10">
    <property type="entry name" value="TCP-1-like chaperonin intermediate domain"/>
    <property type="match status" value="1"/>
</dbReference>
<comment type="similarity">
    <text evidence="1 4">Belongs to the chaperonin (HSP60) family.</text>
</comment>
<evidence type="ECO:0000313" key="6">
    <source>
        <dbReference type="EMBL" id="EQM62472.1"/>
    </source>
</evidence>
<dbReference type="PANTHER" id="PTHR45633">
    <property type="entry name" value="60 KDA HEAT SHOCK PROTEIN, MITOCHONDRIAL"/>
    <property type="match status" value="1"/>
</dbReference>
<evidence type="ECO:0000256" key="1">
    <source>
        <dbReference type="ARBA" id="ARBA00006607"/>
    </source>
</evidence>
<proteinExistence type="inferred from homology"/>
<protein>
    <recommendedName>
        <fullName evidence="5">60 kDa chaperonin</fullName>
    </recommendedName>
</protein>
<evidence type="ECO:0000256" key="4">
    <source>
        <dbReference type="RuleBase" id="RU000418"/>
    </source>
</evidence>
<dbReference type="InterPro" id="IPR027409">
    <property type="entry name" value="GroEL-like_apical_dom_sf"/>
</dbReference>
<dbReference type="InterPro" id="IPR002423">
    <property type="entry name" value="Cpn60/GroEL/TCP-1"/>
</dbReference>
<dbReference type="Proteomes" id="UP000016064">
    <property type="component" value="Unassembled WGS sequence"/>
</dbReference>
<name>A0ABP2XDE3_9CHLA</name>
<evidence type="ECO:0000256" key="2">
    <source>
        <dbReference type="ARBA" id="ARBA00023186"/>
    </source>
</evidence>
<dbReference type="InterPro" id="IPR027410">
    <property type="entry name" value="TCP-1-like_intermed_sf"/>
</dbReference>
<reference evidence="6 7" key="1">
    <citation type="submission" date="2013-07" db="EMBL/GenBank/DDBJ databases">
        <title>Isolation of a new Chlamydia species from the feral Sacred Ibis (Threskiornis aethiopicus): Chlamydia ibidis.</title>
        <authorList>
            <person name="Vorimore F."/>
            <person name="Hsia R.-C."/>
            <person name="Huot-Creasy H."/>
            <person name="Bastian S."/>
            <person name="Deruyter L."/>
            <person name="Passet A."/>
            <person name="Sachse K."/>
            <person name="Bavoil P."/>
            <person name="Myers G."/>
            <person name="Laroucau K."/>
        </authorList>
    </citation>
    <scope>NUCLEOTIDE SEQUENCE [LARGE SCALE GENOMIC DNA]</scope>
    <source>
        <strain evidence="6 7">10-1398/6</strain>
    </source>
</reference>
<evidence type="ECO:0000313" key="7">
    <source>
        <dbReference type="Proteomes" id="UP000016064"/>
    </source>
</evidence>
<dbReference type="InterPro" id="IPR027413">
    <property type="entry name" value="GROEL-like_equatorial_sf"/>
</dbReference>
<evidence type="ECO:0000256" key="3">
    <source>
        <dbReference type="ARBA" id="ARBA00023235"/>
    </source>
</evidence>
<keyword evidence="2" id="KW-0143">Chaperone</keyword>
<dbReference type="EMBL" id="APJW01000003">
    <property type="protein sequence ID" value="EQM62472.1"/>
    <property type="molecule type" value="Genomic_DNA"/>
</dbReference>
<accession>A0ABP2XDE3</accession>
<evidence type="ECO:0000256" key="5">
    <source>
        <dbReference type="RuleBase" id="RU000419"/>
    </source>
</evidence>
<dbReference type="Gene3D" id="1.10.560.10">
    <property type="entry name" value="GroEL-like equatorial domain"/>
    <property type="match status" value="1"/>
</dbReference>
<dbReference type="SUPFAM" id="SSF48592">
    <property type="entry name" value="GroEL equatorial domain-like"/>
    <property type="match status" value="1"/>
</dbReference>
<comment type="caution">
    <text evidence="6">The sequence shown here is derived from an EMBL/GenBank/DDBJ whole genome shotgun (WGS) entry which is preliminary data.</text>
</comment>
<dbReference type="RefSeq" id="WP_020370568.1">
    <property type="nucleotide sequence ID" value="NZ_APJW01000003.1"/>
</dbReference>
<comment type="function">
    <text evidence="5">Together with its co-chaperonin GroES, plays an essential role in assisting protein folding. The GroEL-GroES system forms a nano-cage that allows encapsulation of the non-native substrate proteins and provides a physical environment optimized to promote and accelerate protein folding.</text>
</comment>
<dbReference type="Gene3D" id="3.50.7.10">
    <property type="entry name" value="GroEL"/>
    <property type="match status" value="1"/>
</dbReference>
<dbReference type="PRINTS" id="PR00298">
    <property type="entry name" value="CHAPERONIN60"/>
</dbReference>